<proteinExistence type="predicted"/>
<evidence type="ECO:0000313" key="2">
    <source>
        <dbReference type="EMBL" id="CAK9086689.1"/>
    </source>
</evidence>
<gene>
    <name evidence="2" type="ORF">CCMP2556_LOCUS41981</name>
</gene>
<keyword evidence="3" id="KW-1185">Reference proteome</keyword>
<protein>
    <submittedName>
        <fullName evidence="2">Uncharacterized protein</fullName>
    </submittedName>
</protein>
<name>A0ABP0QFE8_9DINO</name>
<reference evidence="2 3" key="1">
    <citation type="submission" date="2024-02" db="EMBL/GenBank/DDBJ databases">
        <authorList>
            <person name="Chen Y."/>
            <person name="Shah S."/>
            <person name="Dougan E. K."/>
            <person name="Thang M."/>
            <person name="Chan C."/>
        </authorList>
    </citation>
    <scope>NUCLEOTIDE SEQUENCE [LARGE SCALE GENOMIC DNA]</scope>
</reference>
<comment type="caution">
    <text evidence="2">The sequence shown here is derived from an EMBL/GenBank/DDBJ whole genome shotgun (WGS) entry which is preliminary data.</text>
</comment>
<feature type="region of interest" description="Disordered" evidence="1">
    <location>
        <begin position="36"/>
        <end position="56"/>
    </location>
</feature>
<organism evidence="2 3">
    <name type="scientific">Durusdinium trenchii</name>
    <dbReference type="NCBI Taxonomy" id="1381693"/>
    <lineage>
        <taxon>Eukaryota</taxon>
        <taxon>Sar</taxon>
        <taxon>Alveolata</taxon>
        <taxon>Dinophyceae</taxon>
        <taxon>Suessiales</taxon>
        <taxon>Symbiodiniaceae</taxon>
        <taxon>Durusdinium</taxon>
    </lineage>
</organism>
<feature type="compositionally biased region" description="Polar residues" evidence="1">
    <location>
        <begin position="36"/>
        <end position="47"/>
    </location>
</feature>
<evidence type="ECO:0000256" key="1">
    <source>
        <dbReference type="SAM" id="MobiDB-lite"/>
    </source>
</evidence>
<dbReference type="Proteomes" id="UP001642484">
    <property type="component" value="Unassembled WGS sequence"/>
</dbReference>
<accession>A0ABP0QFE8</accession>
<sequence>MIPKLCRRLPQSEPCNLLPHTLDAGLLRGESISNLQTDSQVSSQQGETMEDSEEEVNMEDLVLDNETIQILSEDECVMSPRKVLPPPGDEPIFAAEAKPEANVPPGIGEPPAEEVVEATLEAYGIDLWAAPEQPSSIVDPKRMRSL</sequence>
<dbReference type="EMBL" id="CAXAMN010024439">
    <property type="protein sequence ID" value="CAK9086689.1"/>
    <property type="molecule type" value="Genomic_DNA"/>
</dbReference>
<evidence type="ECO:0000313" key="3">
    <source>
        <dbReference type="Proteomes" id="UP001642484"/>
    </source>
</evidence>